<dbReference type="Pfam" id="PF22818">
    <property type="entry name" value="ApeI-like"/>
    <property type="match status" value="1"/>
</dbReference>
<dbReference type="InterPro" id="IPR054545">
    <property type="entry name" value="ApeI-like"/>
</dbReference>
<dbReference type="AlphaFoldDB" id="A0A5J6HC87"/>
<protein>
    <recommendedName>
        <fullName evidence="1">ApeI dehydratase-like domain-containing protein</fullName>
    </recommendedName>
</protein>
<evidence type="ECO:0000313" key="2">
    <source>
        <dbReference type="EMBL" id="QEV16180.1"/>
    </source>
</evidence>
<gene>
    <name evidence="2" type="ORF">CP975_00375</name>
</gene>
<reference evidence="2 3" key="1">
    <citation type="submission" date="2017-09" db="EMBL/GenBank/DDBJ databases">
        <authorList>
            <person name="Lee N."/>
            <person name="Cho B.-K."/>
        </authorList>
    </citation>
    <scope>NUCLEOTIDE SEQUENCE [LARGE SCALE GENOMIC DNA]</scope>
    <source>
        <strain evidence="2 3">ATCC 12461</strain>
    </source>
</reference>
<dbReference type="SUPFAM" id="SSF54637">
    <property type="entry name" value="Thioesterase/thiol ester dehydrase-isomerase"/>
    <property type="match status" value="1"/>
</dbReference>
<dbReference type="KEGG" id="salw:CP975_00375"/>
<dbReference type="EMBL" id="CP023695">
    <property type="protein sequence ID" value="QEV16180.1"/>
    <property type="molecule type" value="Genomic_DNA"/>
</dbReference>
<proteinExistence type="predicted"/>
<keyword evidence="3" id="KW-1185">Reference proteome</keyword>
<dbReference type="Proteomes" id="UP000326553">
    <property type="component" value="Chromosome"/>
</dbReference>
<organism evidence="2 3">
    <name type="scientific">Streptomyces alboniger</name>
    <dbReference type="NCBI Taxonomy" id="132473"/>
    <lineage>
        <taxon>Bacteria</taxon>
        <taxon>Bacillati</taxon>
        <taxon>Actinomycetota</taxon>
        <taxon>Actinomycetes</taxon>
        <taxon>Kitasatosporales</taxon>
        <taxon>Streptomycetaceae</taxon>
        <taxon>Streptomyces</taxon>
        <taxon>Streptomyces aurantiacus group</taxon>
    </lineage>
</organism>
<accession>A0A5J6HC87</accession>
<dbReference type="Gene3D" id="3.10.129.10">
    <property type="entry name" value="Hotdog Thioesterase"/>
    <property type="match status" value="1"/>
</dbReference>
<evidence type="ECO:0000313" key="3">
    <source>
        <dbReference type="Proteomes" id="UP000326553"/>
    </source>
</evidence>
<dbReference type="InterPro" id="IPR029069">
    <property type="entry name" value="HotDog_dom_sf"/>
</dbReference>
<sequence>MSPLPTPWTWTFHEHSREGTHATVRLPADLGAAHMAGHYPGHPILPAVLIMDWVQQAATRLNGASLHLHHLHRARFVRPLHPADNLNLTLDLRPGQPPSTQIHAHAQIMRCEDQCEDQLAAELDATFTPVPAHA</sequence>
<feature type="domain" description="ApeI dehydratase-like" evidence="1">
    <location>
        <begin position="17"/>
        <end position="95"/>
    </location>
</feature>
<evidence type="ECO:0000259" key="1">
    <source>
        <dbReference type="Pfam" id="PF22818"/>
    </source>
</evidence>
<name>A0A5J6HC87_STRAD</name>